<gene>
    <name evidence="4" type="ORF">ACFSSE_03325</name>
</gene>
<keyword evidence="2" id="KW-0119">Carbohydrate metabolism</keyword>
<organism evidence="4 5">
    <name type="scientific">Pedobacter alpinus</name>
    <dbReference type="NCBI Taxonomy" id="1590643"/>
    <lineage>
        <taxon>Bacteria</taxon>
        <taxon>Pseudomonadati</taxon>
        <taxon>Bacteroidota</taxon>
        <taxon>Sphingobacteriia</taxon>
        <taxon>Sphingobacteriales</taxon>
        <taxon>Sphingobacteriaceae</taxon>
        <taxon>Pedobacter</taxon>
    </lineage>
</organism>
<dbReference type="InterPro" id="IPR011048">
    <property type="entry name" value="Haem_d1_sf"/>
</dbReference>
<feature type="signal peptide" evidence="3">
    <location>
        <begin position="1"/>
        <end position="19"/>
    </location>
</feature>
<sequence length="378" mass="41639">MKINQFYFLLLMAPLLSFAQVKENAKNYHLIIGTYTRTQTNGLFVYKFDTETGKLTFESKTEGVVNPSYLALNQDETKVYSVSEANGNKSGLSSFDFDAKNGVLTFINSEPTNSQGPCHVTVSKDNKFVFAANYGGGSLSVFPINTNGSLAPVSQLIQHTGSSINKKRQTSPHAHSSNFSPDGSILYVADLGTDYVNAYKYNANNNQPLQKEEVSDVKIEPGYGPRHFTFNKKGNKLYVVTELEAFVSVFDHKNNKSKLLQNISMNDADFKGTNGAADIHLSNDGKFLYATNRGTANDIAIFKVAKNGELTKVGNVSTKGKSPRNFTIDPTDNFLLVANQDTNDVYVFKRNKKTGLLTYTEEMINVGAPVCLKFIGVK</sequence>
<dbReference type="PANTHER" id="PTHR30344">
    <property type="entry name" value="6-PHOSPHOGLUCONOLACTONASE-RELATED"/>
    <property type="match status" value="1"/>
</dbReference>
<evidence type="ECO:0000313" key="5">
    <source>
        <dbReference type="Proteomes" id="UP001597546"/>
    </source>
</evidence>
<evidence type="ECO:0000256" key="1">
    <source>
        <dbReference type="ARBA" id="ARBA00005564"/>
    </source>
</evidence>
<dbReference type="SUPFAM" id="SSF51004">
    <property type="entry name" value="C-terminal (heme d1) domain of cytochrome cd1-nitrite reductase"/>
    <property type="match status" value="1"/>
</dbReference>
<dbReference type="Proteomes" id="UP001597546">
    <property type="component" value="Unassembled WGS sequence"/>
</dbReference>
<evidence type="ECO:0000256" key="2">
    <source>
        <dbReference type="ARBA" id="ARBA00022526"/>
    </source>
</evidence>
<keyword evidence="5" id="KW-1185">Reference proteome</keyword>
<dbReference type="InterPro" id="IPR050282">
    <property type="entry name" value="Cycloisomerase_2"/>
</dbReference>
<dbReference type="Pfam" id="PF10282">
    <property type="entry name" value="Lactonase"/>
    <property type="match status" value="1"/>
</dbReference>
<accession>A0ABW5TNC4</accession>
<comment type="similarity">
    <text evidence="1">Belongs to the cycloisomerase 2 family.</text>
</comment>
<dbReference type="Gene3D" id="2.130.10.10">
    <property type="entry name" value="YVTN repeat-like/Quinoprotein amine dehydrogenase"/>
    <property type="match status" value="1"/>
</dbReference>
<comment type="caution">
    <text evidence="4">The sequence shown here is derived from an EMBL/GenBank/DDBJ whole genome shotgun (WGS) entry which is preliminary data.</text>
</comment>
<proteinExistence type="inferred from homology"/>
<dbReference type="EMBL" id="JBHULV010000008">
    <property type="protein sequence ID" value="MFD2730722.1"/>
    <property type="molecule type" value="Genomic_DNA"/>
</dbReference>
<keyword evidence="3" id="KW-0732">Signal</keyword>
<keyword evidence="2" id="KW-0313">Glucose metabolism</keyword>
<feature type="chain" id="PRO_5045498229" evidence="3">
    <location>
        <begin position="20"/>
        <end position="378"/>
    </location>
</feature>
<protein>
    <submittedName>
        <fullName evidence="4">Lactonase family protein</fullName>
    </submittedName>
</protein>
<dbReference type="RefSeq" id="WP_379040471.1">
    <property type="nucleotide sequence ID" value="NZ_JBHSKW010000005.1"/>
</dbReference>
<reference evidence="5" key="1">
    <citation type="journal article" date="2019" name="Int. J. Syst. Evol. Microbiol.">
        <title>The Global Catalogue of Microorganisms (GCM) 10K type strain sequencing project: providing services to taxonomists for standard genome sequencing and annotation.</title>
        <authorList>
            <consortium name="The Broad Institute Genomics Platform"/>
            <consortium name="The Broad Institute Genome Sequencing Center for Infectious Disease"/>
            <person name="Wu L."/>
            <person name="Ma J."/>
        </authorList>
    </citation>
    <scope>NUCLEOTIDE SEQUENCE [LARGE SCALE GENOMIC DNA]</scope>
    <source>
        <strain evidence="5">KCTC 42456</strain>
    </source>
</reference>
<dbReference type="PANTHER" id="PTHR30344:SF1">
    <property type="entry name" value="6-PHOSPHOGLUCONOLACTONASE"/>
    <property type="match status" value="1"/>
</dbReference>
<evidence type="ECO:0000256" key="3">
    <source>
        <dbReference type="SAM" id="SignalP"/>
    </source>
</evidence>
<name>A0ABW5TNC4_9SPHI</name>
<dbReference type="InterPro" id="IPR015943">
    <property type="entry name" value="WD40/YVTN_repeat-like_dom_sf"/>
</dbReference>
<dbReference type="InterPro" id="IPR019405">
    <property type="entry name" value="Lactonase_7-beta_prop"/>
</dbReference>
<evidence type="ECO:0000313" key="4">
    <source>
        <dbReference type="EMBL" id="MFD2730722.1"/>
    </source>
</evidence>